<dbReference type="CDD" id="cd24029">
    <property type="entry name" value="ASKHA_NBD_HSP70_DnaK_HscA_HscC"/>
    <property type="match status" value="1"/>
</dbReference>
<accession>A0ABZ2KK89</accession>
<dbReference type="PROSITE" id="PS01036">
    <property type="entry name" value="HSP70_3"/>
    <property type="match status" value="1"/>
</dbReference>
<comment type="similarity">
    <text evidence="1">Belongs to the heat shock protein 70 family.</text>
</comment>
<dbReference type="InterPro" id="IPR043129">
    <property type="entry name" value="ATPase_NBD"/>
</dbReference>
<dbReference type="InterPro" id="IPR018181">
    <property type="entry name" value="Heat_shock_70_CS"/>
</dbReference>
<dbReference type="SUPFAM" id="SSF100920">
    <property type="entry name" value="Heat shock protein 70kD (HSP70), peptide-binding domain"/>
    <property type="match status" value="1"/>
</dbReference>
<dbReference type="Pfam" id="PF00012">
    <property type="entry name" value="HSP70"/>
    <property type="match status" value="1"/>
</dbReference>
<dbReference type="RefSeq" id="WP_394848623.1">
    <property type="nucleotide sequence ID" value="NZ_CP089982.1"/>
</dbReference>
<dbReference type="Gene3D" id="3.30.420.40">
    <property type="match status" value="2"/>
</dbReference>
<dbReference type="PRINTS" id="PR00301">
    <property type="entry name" value="HEATSHOCK70"/>
</dbReference>
<gene>
    <name evidence="4" type="ORF">LZC95_14330</name>
</gene>
<sequence length="839" mass="90870">MPSLSRSCKLWPELFLRHILMTANSSLYLGIDLGTTNSTAAVFDGVQVTPVRNAQGGVLTPSVVRIDGRGTVTVGARARRFLESDPENTRAEFKRLMGTQHRLTFAAAGVTKRPEELAAEVLQSIRADVRDQFGFAPDTAVISVPALFELAQTQATSEAARLAGFRRVEMIQEPVASAIAAGWSAEEGDENWLVYDLGGGTFDVTLLATKDGLLRVVGHDGDNFLGGRDFDTRIVDWVLAELKRSRGITIDLADAAHGTALRKLRHAAEEAKIELARTSIADIVLPALFVVNGDTIDIDVQLPRDILEERTAPLVDRSIAVCRRLLAAHGAPRLGRIVLVGGPTVMPLLRARVAESLGAPFRDGLDPMTLVAQGAALFARTAQLEAKAPDAPAAGDRPRVWLQFPAMTPDLAPFVVGKLLEEVESTAWRVILRRADGKWTSAPEPVDVEGVFAIQTQLASRRPNVFRVEAMTASGELVALQPSSFAIVHGVTISDPPLSRSIGVALASDRVQLYFERGSPLPMRRTFALHTVEVVSRGLEGFALNVPIVQGEFPFAHLCRLVGTLEIPSADIKATLPAGSLVELTLDLDRGGRLSATARVPALEQTFDHVAHLIAPHVSVEELAERATALRTRGREVTSDAMKRGMGAKAIATLGELDAVFAELASDIERARGGDADAAEKARRMLLEIDASLADLDVELSWPMLEESVRESVAWALGWSARYATPDERKALQTTLSAIEKAAAARDVRETERHLATALHLGSAAFYRHPAAWEWQFESVASRIADSTDLPRASTLVREGRRALAENDRTALERIVRQLRTLLPADATSRRLGFSSGVR</sequence>
<name>A0ABZ2KK89_9BACT</name>
<dbReference type="InterPro" id="IPR013126">
    <property type="entry name" value="Hsp_70_fam"/>
</dbReference>
<dbReference type="EMBL" id="CP089982">
    <property type="protein sequence ID" value="WXA98005.1"/>
    <property type="molecule type" value="Genomic_DNA"/>
</dbReference>
<evidence type="ECO:0000313" key="4">
    <source>
        <dbReference type="EMBL" id="WXA98005.1"/>
    </source>
</evidence>
<dbReference type="PROSITE" id="PS00329">
    <property type="entry name" value="HSP70_2"/>
    <property type="match status" value="1"/>
</dbReference>
<dbReference type="Proteomes" id="UP001379533">
    <property type="component" value="Chromosome"/>
</dbReference>
<keyword evidence="5" id="KW-1185">Reference proteome</keyword>
<evidence type="ECO:0000256" key="2">
    <source>
        <dbReference type="ARBA" id="ARBA00022741"/>
    </source>
</evidence>
<keyword evidence="3" id="KW-0067">ATP-binding</keyword>
<evidence type="ECO:0000256" key="3">
    <source>
        <dbReference type="ARBA" id="ARBA00022840"/>
    </source>
</evidence>
<dbReference type="Gene3D" id="2.60.34.10">
    <property type="entry name" value="Substrate Binding Domain Of DNAk, Chain A, domain 1"/>
    <property type="match status" value="1"/>
</dbReference>
<dbReference type="Gene3D" id="3.90.640.10">
    <property type="entry name" value="Actin, Chain A, domain 4"/>
    <property type="match status" value="1"/>
</dbReference>
<evidence type="ECO:0000256" key="1">
    <source>
        <dbReference type="ARBA" id="ARBA00007381"/>
    </source>
</evidence>
<reference evidence="4 5" key="1">
    <citation type="submission" date="2021-12" db="EMBL/GenBank/DDBJ databases">
        <title>Discovery of the Pendulisporaceae a myxobacterial family with distinct sporulation behavior and unique specialized metabolism.</title>
        <authorList>
            <person name="Garcia R."/>
            <person name="Popoff A."/>
            <person name="Bader C.D."/>
            <person name="Loehr J."/>
            <person name="Walesch S."/>
            <person name="Walt C."/>
            <person name="Boldt J."/>
            <person name="Bunk B."/>
            <person name="Haeckl F.J.F.P.J."/>
            <person name="Gunesch A.P."/>
            <person name="Birkelbach J."/>
            <person name="Nuebel U."/>
            <person name="Pietschmann T."/>
            <person name="Bach T."/>
            <person name="Mueller R."/>
        </authorList>
    </citation>
    <scope>NUCLEOTIDE SEQUENCE [LARGE SCALE GENOMIC DNA]</scope>
    <source>
        <strain evidence="4 5">MSr12523</strain>
    </source>
</reference>
<protein>
    <submittedName>
        <fullName evidence="4">Hsp70 family protein</fullName>
    </submittedName>
</protein>
<dbReference type="InterPro" id="IPR029047">
    <property type="entry name" value="HSP70_peptide-bd_sf"/>
</dbReference>
<proteinExistence type="inferred from homology"/>
<keyword evidence="2" id="KW-0547">Nucleotide-binding</keyword>
<evidence type="ECO:0000313" key="5">
    <source>
        <dbReference type="Proteomes" id="UP001379533"/>
    </source>
</evidence>
<dbReference type="PROSITE" id="PS00297">
    <property type="entry name" value="HSP70_1"/>
    <property type="match status" value="1"/>
</dbReference>
<organism evidence="4 5">
    <name type="scientific">Pendulispora brunnea</name>
    <dbReference type="NCBI Taxonomy" id="2905690"/>
    <lineage>
        <taxon>Bacteria</taxon>
        <taxon>Pseudomonadati</taxon>
        <taxon>Myxococcota</taxon>
        <taxon>Myxococcia</taxon>
        <taxon>Myxococcales</taxon>
        <taxon>Sorangiineae</taxon>
        <taxon>Pendulisporaceae</taxon>
        <taxon>Pendulispora</taxon>
    </lineage>
</organism>
<dbReference type="PANTHER" id="PTHR19375">
    <property type="entry name" value="HEAT SHOCK PROTEIN 70KDA"/>
    <property type="match status" value="1"/>
</dbReference>
<dbReference type="SUPFAM" id="SSF53067">
    <property type="entry name" value="Actin-like ATPase domain"/>
    <property type="match status" value="2"/>
</dbReference>